<feature type="region of interest" description="Disordered" evidence="1">
    <location>
        <begin position="1"/>
        <end position="27"/>
    </location>
</feature>
<evidence type="ECO:0000313" key="3">
    <source>
        <dbReference type="Proteomes" id="UP001148018"/>
    </source>
</evidence>
<gene>
    <name evidence="2" type="ORF">NHX12_013667</name>
</gene>
<evidence type="ECO:0000313" key="2">
    <source>
        <dbReference type="EMBL" id="KAJ3584944.1"/>
    </source>
</evidence>
<feature type="compositionally biased region" description="Basic and acidic residues" evidence="1">
    <location>
        <begin position="1"/>
        <end position="22"/>
    </location>
</feature>
<organism evidence="2 3">
    <name type="scientific">Muraenolepis orangiensis</name>
    <name type="common">Patagonian moray cod</name>
    <dbReference type="NCBI Taxonomy" id="630683"/>
    <lineage>
        <taxon>Eukaryota</taxon>
        <taxon>Metazoa</taxon>
        <taxon>Chordata</taxon>
        <taxon>Craniata</taxon>
        <taxon>Vertebrata</taxon>
        <taxon>Euteleostomi</taxon>
        <taxon>Actinopterygii</taxon>
        <taxon>Neopterygii</taxon>
        <taxon>Teleostei</taxon>
        <taxon>Neoteleostei</taxon>
        <taxon>Acanthomorphata</taxon>
        <taxon>Zeiogadaria</taxon>
        <taxon>Gadariae</taxon>
        <taxon>Gadiformes</taxon>
        <taxon>Muraenolepidoidei</taxon>
        <taxon>Muraenolepididae</taxon>
        <taxon>Muraenolepis</taxon>
    </lineage>
</organism>
<reference evidence="2" key="1">
    <citation type="submission" date="2022-07" db="EMBL/GenBank/DDBJ databases">
        <title>Chromosome-level genome of Muraenolepis orangiensis.</title>
        <authorList>
            <person name="Kim J."/>
        </authorList>
    </citation>
    <scope>NUCLEOTIDE SEQUENCE</scope>
    <source>
        <strain evidence="2">KU_S4_2022</strain>
        <tissue evidence="2">Muscle</tissue>
    </source>
</reference>
<name>A0A9Q0D9W5_9TELE</name>
<dbReference type="EMBL" id="JANIIK010000118">
    <property type="protein sequence ID" value="KAJ3584944.1"/>
    <property type="molecule type" value="Genomic_DNA"/>
</dbReference>
<protein>
    <submittedName>
        <fullName evidence="2">Uncharacterized protein</fullName>
    </submittedName>
</protein>
<comment type="caution">
    <text evidence="2">The sequence shown here is derived from an EMBL/GenBank/DDBJ whole genome shotgun (WGS) entry which is preliminary data.</text>
</comment>
<sequence>MVTHLQAERERMEGDEREEERLPSSSQHPCVSVVMRVEHKEGVSWRNTGSRGEQAGLSLYFLVRAELIGPALRWGQDPRNSPVTDMESHGNRVTKPNCFYRIVVPNSQDPSVLIGSEAGGQSRVELHTNRSLQVGCDWMFHTLDPPTSLYSQWEGLQRAVRVRGHIRFYFRGRGLKCYEDSDWLLQYLDTLCSSSTVCRPVEVTCKTRSSTPCTEGKVNPESSVEEKHTS</sequence>
<dbReference type="Proteomes" id="UP001148018">
    <property type="component" value="Unassembled WGS sequence"/>
</dbReference>
<dbReference type="OrthoDB" id="8959012at2759"/>
<accession>A0A9Q0D9W5</accession>
<evidence type="ECO:0000256" key="1">
    <source>
        <dbReference type="SAM" id="MobiDB-lite"/>
    </source>
</evidence>
<keyword evidence="3" id="KW-1185">Reference proteome</keyword>
<proteinExistence type="predicted"/>
<dbReference type="AlphaFoldDB" id="A0A9Q0D9W5"/>